<organism evidence="3 4">
    <name type="scientific">Erythranthe guttata</name>
    <name type="common">Yellow monkey flower</name>
    <name type="synonym">Mimulus guttatus</name>
    <dbReference type="NCBI Taxonomy" id="4155"/>
    <lineage>
        <taxon>Eukaryota</taxon>
        <taxon>Viridiplantae</taxon>
        <taxon>Streptophyta</taxon>
        <taxon>Embryophyta</taxon>
        <taxon>Tracheophyta</taxon>
        <taxon>Spermatophyta</taxon>
        <taxon>Magnoliopsida</taxon>
        <taxon>eudicotyledons</taxon>
        <taxon>Gunneridae</taxon>
        <taxon>Pentapetalae</taxon>
        <taxon>asterids</taxon>
        <taxon>lamiids</taxon>
        <taxon>Lamiales</taxon>
        <taxon>Phrymaceae</taxon>
        <taxon>Erythranthe</taxon>
    </lineage>
</organism>
<evidence type="ECO:0000313" key="4">
    <source>
        <dbReference type="Proteomes" id="UP000030748"/>
    </source>
</evidence>
<dbReference type="OrthoDB" id="10009287at2759"/>
<comment type="subcellular location">
    <subcellularLocation>
        <location evidence="1">Membrane</location>
        <topology evidence="1">Multi-pass membrane protein</topology>
    </subcellularLocation>
</comment>
<name>A0A022RBQ2_ERYGU</name>
<gene>
    <name evidence="3" type="ORF">MIMGU_mgv1a014231mg</name>
</gene>
<dbReference type="EMBL" id="KI630513">
    <property type="protein sequence ID" value="EYU37767.1"/>
    <property type="molecule type" value="Genomic_DNA"/>
</dbReference>
<accession>A0A022RBQ2</accession>
<sequence length="196" mass="22215">MALFGSNMSTEVGLRLLLSPLGSNVVTRTACCSVGIVLPVYSTFKAIESKDPDEQRKWLVYWAAYGTFSVAELFTDKFLYWFPLYYHAKFAFLVWLQLPSVDGAEQLYKNHLKPFLRRHQARLDQIVNFTYGEMVKFASNHETEIQIGRTLVMKILSSANHVVHEIIRPGQRPANGSAIEAPPPELSETSDSDDEE</sequence>
<evidence type="ECO:0000256" key="1">
    <source>
        <dbReference type="RuleBase" id="RU362006"/>
    </source>
</evidence>
<dbReference type="PhylomeDB" id="A0A022RBQ2"/>
<protein>
    <recommendedName>
        <fullName evidence="1">HVA22-like protein</fullName>
    </recommendedName>
</protein>
<dbReference type="OMA" id="CLVYWAA"/>
<dbReference type="PANTHER" id="PTHR12300">
    <property type="entry name" value="HVA22-LIKE PROTEINS"/>
    <property type="match status" value="1"/>
</dbReference>
<dbReference type="eggNOG" id="KOG1725">
    <property type="taxonomic scope" value="Eukaryota"/>
</dbReference>
<dbReference type="GO" id="GO:0016020">
    <property type="term" value="C:membrane"/>
    <property type="evidence" value="ECO:0007669"/>
    <property type="project" value="UniProtKB-SubCell"/>
</dbReference>
<dbReference type="PANTHER" id="PTHR12300:SF176">
    <property type="entry name" value="HVA22-LIKE PROTEIN"/>
    <property type="match status" value="1"/>
</dbReference>
<keyword evidence="4" id="KW-1185">Reference proteome</keyword>
<evidence type="ECO:0000256" key="2">
    <source>
        <dbReference type="SAM" id="MobiDB-lite"/>
    </source>
</evidence>
<reference evidence="3 4" key="1">
    <citation type="journal article" date="2013" name="Proc. Natl. Acad. Sci. U.S.A.">
        <title>Fine-scale variation in meiotic recombination in Mimulus inferred from population shotgun sequencing.</title>
        <authorList>
            <person name="Hellsten U."/>
            <person name="Wright K.M."/>
            <person name="Jenkins J."/>
            <person name="Shu S."/>
            <person name="Yuan Y."/>
            <person name="Wessler S.R."/>
            <person name="Schmutz J."/>
            <person name="Willis J.H."/>
            <person name="Rokhsar D.S."/>
        </authorList>
    </citation>
    <scope>NUCLEOTIDE SEQUENCE [LARGE SCALE GENOMIC DNA]</scope>
    <source>
        <strain evidence="4">cv. DUN x IM62</strain>
    </source>
</reference>
<dbReference type="InterPro" id="IPR004345">
    <property type="entry name" value="TB2_DP1_HVA22"/>
</dbReference>
<dbReference type="Proteomes" id="UP000030748">
    <property type="component" value="Unassembled WGS sequence"/>
</dbReference>
<feature type="region of interest" description="Disordered" evidence="2">
    <location>
        <begin position="172"/>
        <end position="196"/>
    </location>
</feature>
<comment type="similarity">
    <text evidence="1">Belongs to the DP1 family.</text>
</comment>
<dbReference type="KEGG" id="egt:105957631"/>
<dbReference type="Pfam" id="PF03134">
    <property type="entry name" value="TB2_DP1_HVA22"/>
    <property type="match status" value="1"/>
</dbReference>
<dbReference type="AlphaFoldDB" id="A0A022RBQ2"/>
<proteinExistence type="inferred from homology"/>
<evidence type="ECO:0000313" key="3">
    <source>
        <dbReference type="EMBL" id="EYU37767.1"/>
    </source>
</evidence>